<name>A0A2T5BPK1_9RHOB</name>
<keyword evidence="2 6" id="KW-0547">Nucleotide-binding</keyword>
<proteinExistence type="inferred from homology"/>
<dbReference type="Pfam" id="PF10609">
    <property type="entry name" value="ParA"/>
    <property type="match status" value="1"/>
</dbReference>
<comment type="subunit">
    <text evidence="6">Homodimer.</text>
</comment>
<dbReference type="GO" id="GO:0046872">
    <property type="term" value="F:metal ion binding"/>
    <property type="evidence" value="ECO:0007669"/>
    <property type="project" value="UniProtKB-KW"/>
</dbReference>
<dbReference type="HAMAP" id="MF_02040">
    <property type="entry name" value="Mrp_NBP35"/>
    <property type="match status" value="1"/>
</dbReference>
<evidence type="ECO:0000256" key="2">
    <source>
        <dbReference type="ARBA" id="ARBA00022741"/>
    </source>
</evidence>
<dbReference type="CDD" id="cd02037">
    <property type="entry name" value="Mrp_NBP35"/>
    <property type="match status" value="1"/>
</dbReference>
<sequence length="345" mass="35891">MNAECGLGHACQFCPQEQTCHRDKSRHNKALISARLEKIGQVLLVLSNKGGVGKSTVAANLAVGLAAQGQRVGLADADIHGPNQSRFFGLLETRSRPAPSGLTPGVFGGAGGAFPLRVGSLAFLLAEDSVPIVWRDAYKHDFLHHLIGSFDWGPLDTMVVDMPPGTGNELITLCDLLEGYNASAVLVSTPQAVAQMDSLKAARFCQERGLPILGAVENMAGVTCPQCGGEFHLFPDAGFGDALEALGIARLARIPLVPELALGSDTGVPVVAAQPDGAAAHAFRPLIRAAVEAARAAFQEGLAAEMSGLGMRALVDGLPVDIAGEAAALLVDEAARLSRLARADR</sequence>
<dbReference type="InterPro" id="IPR033756">
    <property type="entry name" value="YlxH/NBP35"/>
</dbReference>
<keyword evidence="5 6" id="KW-0411">Iron-sulfur</keyword>
<evidence type="ECO:0000313" key="8">
    <source>
        <dbReference type="Proteomes" id="UP000243859"/>
    </source>
</evidence>
<comment type="caution">
    <text evidence="7">The sequence shown here is derived from an EMBL/GenBank/DDBJ whole genome shotgun (WGS) entry which is preliminary data.</text>
</comment>
<keyword evidence="6" id="KW-0378">Hydrolase</keyword>
<dbReference type="GO" id="GO:0005524">
    <property type="term" value="F:ATP binding"/>
    <property type="evidence" value="ECO:0007669"/>
    <property type="project" value="UniProtKB-UniRule"/>
</dbReference>
<dbReference type="PANTHER" id="PTHR23264">
    <property type="entry name" value="NUCLEOTIDE-BINDING PROTEIN NBP35 YEAST -RELATED"/>
    <property type="match status" value="1"/>
</dbReference>
<protein>
    <recommendedName>
        <fullName evidence="6">Iron-sulfur cluster carrier protein</fullName>
    </recommendedName>
</protein>
<comment type="caution">
    <text evidence="6">Lacks conserved residue(s) required for the propagation of feature annotation.</text>
</comment>
<keyword evidence="3 6" id="KW-0067">ATP-binding</keyword>
<dbReference type="OrthoDB" id="9809679at2"/>
<dbReference type="AlphaFoldDB" id="A0A2T5BPK1"/>
<keyword evidence="8" id="KW-1185">Reference proteome</keyword>
<dbReference type="EMBL" id="QAAA01000019">
    <property type="protein sequence ID" value="PTN00974.1"/>
    <property type="molecule type" value="Genomic_DNA"/>
</dbReference>
<dbReference type="PANTHER" id="PTHR23264:SF19">
    <property type="entry name" value="CYTOSOLIC FE-S CLUSTER ASSEMBLY FACTOR NUBP2"/>
    <property type="match status" value="1"/>
</dbReference>
<organism evidence="7 8">
    <name type="scientific">Rhodovulum imhoffii</name>
    <dbReference type="NCBI Taxonomy" id="365340"/>
    <lineage>
        <taxon>Bacteria</taxon>
        <taxon>Pseudomonadati</taxon>
        <taxon>Pseudomonadota</taxon>
        <taxon>Alphaproteobacteria</taxon>
        <taxon>Rhodobacterales</taxon>
        <taxon>Paracoccaceae</taxon>
        <taxon>Rhodovulum</taxon>
    </lineage>
</organism>
<comment type="function">
    <text evidence="6">Binds and transfers iron-sulfur (Fe-S) clusters to target apoproteins. Can hydrolyze ATP.</text>
</comment>
<reference evidence="7 8" key="1">
    <citation type="submission" date="2018-04" db="EMBL/GenBank/DDBJ databases">
        <title>Genomic Encyclopedia of Archaeal and Bacterial Type Strains, Phase II (KMG-II): from individual species to whole genera.</title>
        <authorList>
            <person name="Goeker M."/>
        </authorList>
    </citation>
    <scope>NUCLEOTIDE SEQUENCE [LARGE SCALE GENOMIC DNA]</scope>
    <source>
        <strain evidence="7 8">DSM 18064</strain>
    </source>
</reference>
<dbReference type="GO" id="GO:0051536">
    <property type="term" value="F:iron-sulfur cluster binding"/>
    <property type="evidence" value="ECO:0007669"/>
    <property type="project" value="UniProtKB-UniRule"/>
</dbReference>
<keyword evidence="4 6" id="KW-0408">Iron</keyword>
<dbReference type="GO" id="GO:0140663">
    <property type="term" value="F:ATP-dependent FeS chaperone activity"/>
    <property type="evidence" value="ECO:0007669"/>
    <property type="project" value="InterPro"/>
</dbReference>
<keyword evidence="1 6" id="KW-0479">Metal-binding</keyword>
<dbReference type="GO" id="GO:0005829">
    <property type="term" value="C:cytosol"/>
    <property type="evidence" value="ECO:0007669"/>
    <property type="project" value="TreeGrafter"/>
</dbReference>
<dbReference type="RefSeq" id="WP_107893318.1">
    <property type="nucleotide sequence ID" value="NZ_NHSI01000019.1"/>
</dbReference>
<dbReference type="Gene3D" id="3.40.50.300">
    <property type="entry name" value="P-loop containing nucleotide triphosphate hydrolases"/>
    <property type="match status" value="1"/>
</dbReference>
<dbReference type="GO" id="GO:0016887">
    <property type="term" value="F:ATP hydrolysis activity"/>
    <property type="evidence" value="ECO:0007669"/>
    <property type="project" value="UniProtKB-UniRule"/>
</dbReference>
<evidence type="ECO:0000256" key="1">
    <source>
        <dbReference type="ARBA" id="ARBA00022723"/>
    </source>
</evidence>
<comment type="similarity">
    <text evidence="6">Belongs to the Mrp/NBP35 ATP-binding proteins family.</text>
</comment>
<dbReference type="SUPFAM" id="SSF52540">
    <property type="entry name" value="P-loop containing nucleoside triphosphate hydrolases"/>
    <property type="match status" value="1"/>
</dbReference>
<dbReference type="InterPro" id="IPR027417">
    <property type="entry name" value="P-loop_NTPase"/>
</dbReference>
<accession>A0A2T5BPK1</accession>
<evidence type="ECO:0000256" key="5">
    <source>
        <dbReference type="ARBA" id="ARBA00023014"/>
    </source>
</evidence>
<dbReference type="Proteomes" id="UP000243859">
    <property type="component" value="Unassembled WGS sequence"/>
</dbReference>
<evidence type="ECO:0000256" key="3">
    <source>
        <dbReference type="ARBA" id="ARBA00022840"/>
    </source>
</evidence>
<dbReference type="GO" id="GO:0016226">
    <property type="term" value="P:iron-sulfur cluster assembly"/>
    <property type="evidence" value="ECO:0007669"/>
    <property type="project" value="InterPro"/>
</dbReference>
<evidence type="ECO:0000313" key="7">
    <source>
        <dbReference type="EMBL" id="PTN00974.1"/>
    </source>
</evidence>
<evidence type="ECO:0000256" key="6">
    <source>
        <dbReference type="HAMAP-Rule" id="MF_02040"/>
    </source>
</evidence>
<dbReference type="InterPro" id="IPR019591">
    <property type="entry name" value="Mrp/NBP35_ATP-bd"/>
</dbReference>
<gene>
    <name evidence="7" type="ORF">C8N32_11932</name>
</gene>
<evidence type="ECO:0000256" key="4">
    <source>
        <dbReference type="ARBA" id="ARBA00023004"/>
    </source>
</evidence>